<gene>
    <name evidence="1" type="ORF">GZ77_02070</name>
</gene>
<dbReference type="Proteomes" id="UP000028006">
    <property type="component" value="Unassembled WGS sequence"/>
</dbReference>
<proteinExistence type="predicted"/>
<accession>A0A081NAI2</accession>
<dbReference type="AlphaFoldDB" id="A0A081NAI2"/>
<name>A0A081NAI2_9GAMM</name>
<reference evidence="1 2" key="1">
    <citation type="submission" date="2014-06" db="EMBL/GenBank/DDBJ databases">
        <title>Whole Genome Sequences of Three Symbiotic Endozoicomonas Bacteria.</title>
        <authorList>
            <person name="Neave M.J."/>
            <person name="Apprill A."/>
            <person name="Voolstra C.R."/>
        </authorList>
    </citation>
    <scope>NUCLEOTIDE SEQUENCE [LARGE SCALE GENOMIC DNA]</scope>
    <source>
        <strain evidence="1 2">LMG 24815</strain>
    </source>
</reference>
<evidence type="ECO:0000313" key="2">
    <source>
        <dbReference type="Proteomes" id="UP000028006"/>
    </source>
</evidence>
<evidence type="ECO:0000313" key="1">
    <source>
        <dbReference type="EMBL" id="KEQ15455.1"/>
    </source>
</evidence>
<dbReference type="EMBL" id="JOKG01000001">
    <property type="protein sequence ID" value="KEQ15455.1"/>
    <property type="molecule type" value="Genomic_DNA"/>
</dbReference>
<sequence>MYTWSHPTQLSRSSSIDSIKELYSDPFDTDFSGSDSETSVPFKTVSVKDDEQTMTVAMSAKRAQLLSELATGLSSDVDLSKEYEAMVNRVKSYSASSAILKQPDQWPEQEIISLCQEAIDYTRTQKLAEPTHSRDPRWPSLPSDEMTASDKTYIHEMVVGQNCYIA</sequence>
<comment type="caution">
    <text evidence="1">The sequence shown here is derived from an EMBL/GenBank/DDBJ whole genome shotgun (WGS) entry which is preliminary data.</text>
</comment>
<protein>
    <submittedName>
        <fullName evidence="1">Uncharacterized protein</fullName>
    </submittedName>
</protein>
<organism evidence="1 2">
    <name type="scientific">Endozoicomonas montiporae</name>
    <dbReference type="NCBI Taxonomy" id="1027273"/>
    <lineage>
        <taxon>Bacteria</taxon>
        <taxon>Pseudomonadati</taxon>
        <taxon>Pseudomonadota</taxon>
        <taxon>Gammaproteobacteria</taxon>
        <taxon>Oceanospirillales</taxon>
        <taxon>Endozoicomonadaceae</taxon>
        <taxon>Endozoicomonas</taxon>
    </lineage>
</organism>
<keyword evidence="2" id="KW-1185">Reference proteome</keyword>